<dbReference type="Pfam" id="PF00005">
    <property type="entry name" value="ABC_tran"/>
    <property type="match status" value="1"/>
</dbReference>
<dbReference type="InterPro" id="IPR027417">
    <property type="entry name" value="P-loop_NTPase"/>
</dbReference>
<keyword evidence="4 6" id="KW-0067">ATP-binding</keyword>
<evidence type="ECO:0000313" key="7">
    <source>
        <dbReference type="Proteomes" id="UP000295565"/>
    </source>
</evidence>
<dbReference type="AlphaFoldDB" id="A0A4R1J9A0"/>
<organism evidence="6 7">
    <name type="scientific">Celerinatantimonas diazotrophica</name>
    <dbReference type="NCBI Taxonomy" id="412034"/>
    <lineage>
        <taxon>Bacteria</taxon>
        <taxon>Pseudomonadati</taxon>
        <taxon>Pseudomonadota</taxon>
        <taxon>Gammaproteobacteria</taxon>
        <taxon>Celerinatantimonadaceae</taxon>
        <taxon>Celerinatantimonas</taxon>
    </lineage>
</organism>
<sequence length="259" mass="28592">MLEVHDLSVTIGRTEILKPTSFVLENGHSLALLGRNGAGKSTLVKALAGMLKYRGSVQLDGRVLDKVSYKERSQLIGYMAQDFAANSVRLTVFELLLMAQNSHNMRFSASHESIVRAQHMLSMLNIENLSERMSDEMSGGQRQKVALALALIRKPQLLLLDEPTSALDLANQLQLLERVLDYTRQQGICTLMVLHDLNQAHRYADQTMILESGSISAKGQTDKVLTAEQIAKSYGVHCEVFVGSDGSRSIHPLSAIVNF</sequence>
<evidence type="ECO:0000259" key="5">
    <source>
        <dbReference type="PROSITE" id="PS50893"/>
    </source>
</evidence>
<dbReference type="PROSITE" id="PS50893">
    <property type="entry name" value="ABC_TRANSPORTER_2"/>
    <property type="match status" value="1"/>
</dbReference>
<dbReference type="RefSeq" id="WP_131913547.1">
    <property type="nucleotide sequence ID" value="NZ_OU594967.1"/>
</dbReference>
<keyword evidence="3" id="KW-0547">Nucleotide-binding</keyword>
<comment type="similarity">
    <text evidence="1">Belongs to the ABC transporter superfamily.</text>
</comment>
<dbReference type="InterPro" id="IPR003593">
    <property type="entry name" value="AAA+_ATPase"/>
</dbReference>
<dbReference type="GO" id="GO:0016887">
    <property type="term" value="F:ATP hydrolysis activity"/>
    <property type="evidence" value="ECO:0007669"/>
    <property type="project" value="InterPro"/>
</dbReference>
<feature type="domain" description="ABC transporter" evidence="5">
    <location>
        <begin position="2"/>
        <end position="237"/>
    </location>
</feature>
<dbReference type="PROSITE" id="PS00211">
    <property type="entry name" value="ABC_TRANSPORTER_1"/>
    <property type="match status" value="1"/>
</dbReference>
<dbReference type="SMART" id="SM00382">
    <property type="entry name" value="AAA"/>
    <property type="match status" value="1"/>
</dbReference>
<dbReference type="Proteomes" id="UP000295565">
    <property type="component" value="Unassembled WGS sequence"/>
</dbReference>
<dbReference type="EMBL" id="SMGD01000015">
    <property type="protein sequence ID" value="TCK47080.1"/>
    <property type="molecule type" value="Genomic_DNA"/>
</dbReference>
<evidence type="ECO:0000256" key="2">
    <source>
        <dbReference type="ARBA" id="ARBA00022448"/>
    </source>
</evidence>
<evidence type="ECO:0000313" key="6">
    <source>
        <dbReference type="EMBL" id="TCK47080.1"/>
    </source>
</evidence>
<proteinExistence type="inferred from homology"/>
<dbReference type="PANTHER" id="PTHR42794">
    <property type="entry name" value="HEMIN IMPORT ATP-BINDING PROTEIN HMUV"/>
    <property type="match status" value="1"/>
</dbReference>
<dbReference type="InterPro" id="IPR017871">
    <property type="entry name" value="ABC_transporter-like_CS"/>
</dbReference>
<dbReference type="OrthoDB" id="6461291at2"/>
<evidence type="ECO:0000256" key="4">
    <source>
        <dbReference type="ARBA" id="ARBA00022840"/>
    </source>
</evidence>
<reference evidence="6 7" key="1">
    <citation type="submission" date="2019-03" db="EMBL/GenBank/DDBJ databases">
        <title>Genomic Encyclopedia of Type Strains, Phase IV (KMG-IV): sequencing the most valuable type-strain genomes for metagenomic binning, comparative biology and taxonomic classification.</title>
        <authorList>
            <person name="Goeker M."/>
        </authorList>
    </citation>
    <scope>NUCLEOTIDE SEQUENCE [LARGE SCALE GENOMIC DNA]</scope>
    <source>
        <strain evidence="6 7">DSM 18577</strain>
    </source>
</reference>
<dbReference type="SUPFAM" id="SSF52540">
    <property type="entry name" value="P-loop containing nucleoside triphosphate hydrolases"/>
    <property type="match status" value="1"/>
</dbReference>
<keyword evidence="2" id="KW-0813">Transport</keyword>
<dbReference type="FunFam" id="3.40.50.300:FF:000134">
    <property type="entry name" value="Iron-enterobactin ABC transporter ATP-binding protein"/>
    <property type="match status" value="1"/>
</dbReference>
<gene>
    <name evidence="6" type="ORF">EV690_2775</name>
</gene>
<evidence type="ECO:0000256" key="3">
    <source>
        <dbReference type="ARBA" id="ARBA00022741"/>
    </source>
</evidence>
<accession>A0A4R1J9A0</accession>
<dbReference type="GO" id="GO:0005524">
    <property type="term" value="F:ATP binding"/>
    <property type="evidence" value="ECO:0007669"/>
    <property type="project" value="UniProtKB-KW"/>
</dbReference>
<dbReference type="InterPro" id="IPR003439">
    <property type="entry name" value="ABC_transporter-like_ATP-bd"/>
</dbReference>
<name>A0A4R1J9A0_9GAMM</name>
<dbReference type="CDD" id="cd03214">
    <property type="entry name" value="ABC_Iron-Siderophores_B12_Hemin"/>
    <property type="match status" value="1"/>
</dbReference>
<protein>
    <submittedName>
        <fullName evidence="6">Iron complex transport system ATP-binding protein</fullName>
    </submittedName>
</protein>
<keyword evidence="7" id="KW-1185">Reference proteome</keyword>
<dbReference type="PANTHER" id="PTHR42794:SF2">
    <property type="entry name" value="ABC TRANSPORTER ATP-BINDING PROTEIN"/>
    <property type="match status" value="1"/>
</dbReference>
<evidence type="ECO:0000256" key="1">
    <source>
        <dbReference type="ARBA" id="ARBA00005417"/>
    </source>
</evidence>
<dbReference type="Gene3D" id="3.40.50.300">
    <property type="entry name" value="P-loop containing nucleotide triphosphate hydrolases"/>
    <property type="match status" value="1"/>
</dbReference>
<comment type="caution">
    <text evidence="6">The sequence shown here is derived from an EMBL/GenBank/DDBJ whole genome shotgun (WGS) entry which is preliminary data.</text>
</comment>